<dbReference type="RefSeq" id="WP_024837754.1">
    <property type="nucleotide sequence ID" value="NZ_CP113524.1"/>
</dbReference>
<name>A0ABY7AF58_9FIRM</name>
<keyword evidence="2" id="KW-1185">Reference proteome</keyword>
<sequence>MDGPRRNTFMIRGSKLLPWRENHYNFHLSRDHHQIIKGTVYSEEGTPCAGASIMLTQIDEANQERLVLGYAVTDEAGQYLFSLEAKPQMKYELTVYAPLITNQKEDSS</sequence>
<evidence type="ECO:0000313" key="2">
    <source>
        <dbReference type="Proteomes" id="UP001163115"/>
    </source>
</evidence>
<organism evidence="1 2">
    <name type="scientific">Lacrimispora xylanolytica</name>
    <dbReference type="NCBI Taxonomy" id="29375"/>
    <lineage>
        <taxon>Bacteria</taxon>
        <taxon>Bacillati</taxon>
        <taxon>Bacillota</taxon>
        <taxon>Clostridia</taxon>
        <taxon>Lachnospirales</taxon>
        <taxon>Lachnospiraceae</taxon>
        <taxon>Lacrimispora</taxon>
    </lineage>
</organism>
<protein>
    <submittedName>
        <fullName evidence="1">Carboxypeptidase-like regulatory domain-containing protein</fullName>
    </submittedName>
</protein>
<accession>A0ABY7AF58</accession>
<gene>
    <name evidence="1" type="ORF">OW255_01035</name>
</gene>
<dbReference type="SUPFAM" id="SSF49464">
    <property type="entry name" value="Carboxypeptidase regulatory domain-like"/>
    <property type="match status" value="1"/>
</dbReference>
<dbReference type="EMBL" id="CP113524">
    <property type="protein sequence ID" value="WAJ24141.1"/>
    <property type="molecule type" value="Genomic_DNA"/>
</dbReference>
<evidence type="ECO:0000313" key="1">
    <source>
        <dbReference type="EMBL" id="WAJ24141.1"/>
    </source>
</evidence>
<dbReference type="Proteomes" id="UP001163115">
    <property type="component" value="Chromosome"/>
</dbReference>
<dbReference type="InterPro" id="IPR008969">
    <property type="entry name" value="CarboxyPept-like_regulatory"/>
</dbReference>
<dbReference type="Gene3D" id="2.60.40.1120">
    <property type="entry name" value="Carboxypeptidase-like, regulatory domain"/>
    <property type="match status" value="1"/>
</dbReference>
<proteinExistence type="predicted"/>
<reference evidence="1" key="1">
    <citation type="submission" date="2022-11" db="EMBL/GenBank/DDBJ databases">
        <title>Lacrimispora xylanolytica sy1, complete genome.</title>
        <authorList>
            <person name="Choi S."/>
        </authorList>
    </citation>
    <scope>NUCLEOTIDE SEQUENCE</scope>
    <source>
        <strain evidence="1">Sy1</strain>
    </source>
</reference>